<dbReference type="PROSITE" id="PS50835">
    <property type="entry name" value="IG_LIKE"/>
    <property type="match status" value="2"/>
</dbReference>
<dbReference type="InterPro" id="IPR036179">
    <property type="entry name" value="Ig-like_dom_sf"/>
</dbReference>
<dbReference type="InterPro" id="IPR050958">
    <property type="entry name" value="Cell_Adh-Cytoskel_Orgn"/>
</dbReference>
<dbReference type="SMART" id="SM00408">
    <property type="entry name" value="IGc2"/>
    <property type="match status" value="2"/>
</dbReference>
<comment type="subcellular location">
    <subcellularLocation>
        <location evidence="1">Secreted</location>
    </subcellularLocation>
</comment>
<dbReference type="GO" id="GO:0005576">
    <property type="term" value="C:extracellular region"/>
    <property type="evidence" value="ECO:0007669"/>
    <property type="project" value="UniProtKB-SubCell"/>
</dbReference>
<dbReference type="GO" id="GO:0008046">
    <property type="term" value="F:axon guidance receptor activity"/>
    <property type="evidence" value="ECO:0007669"/>
    <property type="project" value="TreeGrafter"/>
</dbReference>
<gene>
    <name evidence="8" type="primary">ORF4316</name>
</gene>
<evidence type="ECO:0000256" key="1">
    <source>
        <dbReference type="ARBA" id="ARBA00004613"/>
    </source>
</evidence>
<keyword evidence="4" id="KW-0677">Repeat</keyword>
<feature type="non-terminal residue" evidence="8">
    <location>
        <position position="1"/>
    </location>
</feature>
<evidence type="ECO:0000256" key="4">
    <source>
        <dbReference type="ARBA" id="ARBA00022737"/>
    </source>
</evidence>
<keyword evidence="2" id="KW-0964">Secreted</keyword>
<dbReference type="GO" id="GO:0005886">
    <property type="term" value="C:plasma membrane"/>
    <property type="evidence" value="ECO:0007669"/>
    <property type="project" value="TreeGrafter"/>
</dbReference>
<dbReference type="GO" id="GO:0050808">
    <property type="term" value="P:synapse organization"/>
    <property type="evidence" value="ECO:0007669"/>
    <property type="project" value="TreeGrafter"/>
</dbReference>
<proteinExistence type="predicted"/>
<keyword evidence="3" id="KW-0732">Signal</keyword>
<dbReference type="Gene3D" id="2.60.40.10">
    <property type="entry name" value="Immunoglobulins"/>
    <property type="match status" value="2"/>
</dbReference>
<evidence type="ECO:0000256" key="3">
    <source>
        <dbReference type="ARBA" id="ARBA00022729"/>
    </source>
</evidence>
<dbReference type="InterPro" id="IPR013098">
    <property type="entry name" value="Ig_I-set"/>
</dbReference>
<dbReference type="InterPro" id="IPR013783">
    <property type="entry name" value="Ig-like_fold"/>
</dbReference>
<dbReference type="Pfam" id="PF07679">
    <property type="entry name" value="I-set"/>
    <property type="match status" value="1"/>
</dbReference>
<dbReference type="CDD" id="cd00096">
    <property type="entry name" value="Ig"/>
    <property type="match status" value="1"/>
</dbReference>
<keyword evidence="5" id="KW-1015">Disulfide bond</keyword>
<accession>A0A0B6XXF4</accession>
<dbReference type="PANTHER" id="PTHR45080">
    <property type="entry name" value="CONTACTIN 5"/>
    <property type="match status" value="1"/>
</dbReference>
<organism evidence="8">
    <name type="scientific">Arion vulgaris</name>
    <dbReference type="NCBI Taxonomy" id="1028688"/>
    <lineage>
        <taxon>Eukaryota</taxon>
        <taxon>Metazoa</taxon>
        <taxon>Spiralia</taxon>
        <taxon>Lophotrochozoa</taxon>
        <taxon>Mollusca</taxon>
        <taxon>Gastropoda</taxon>
        <taxon>Heterobranchia</taxon>
        <taxon>Euthyneura</taxon>
        <taxon>Panpulmonata</taxon>
        <taxon>Eupulmonata</taxon>
        <taxon>Stylommatophora</taxon>
        <taxon>Helicina</taxon>
        <taxon>Arionoidea</taxon>
        <taxon>Arionidae</taxon>
        <taxon>Arion</taxon>
    </lineage>
</organism>
<sequence length="244" mass="28026">KSDLQGLQGSKLFFRGDGFKPETLATRYGSIVLECEIGGSPLPTIHWLKNGVRIVQGSSRYIRDDEASYEDHRIGGNSMFRLSSTRSRLFLDCLDDTDEAQYTCVAENALQRKSRKTFLRVENPDIFMYNDVHKCTGKRSKRGEPARIYMWTVSRIEFENNKVQLFCRAEGTPKPTISWYHNDNPIQDDDNYKIADNGDLIIRDITWMENMGSYTCVADNILGMDTTEAFLYPTPREDEFGFPV</sequence>
<dbReference type="FunFam" id="2.60.40.10:FF:001749">
    <property type="entry name" value="Neural/ectodermal development factor IMP-L2"/>
    <property type="match status" value="1"/>
</dbReference>
<evidence type="ECO:0000313" key="8">
    <source>
        <dbReference type="EMBL" id="CEK48533.1"/>
    </source>
</evidence>
<evidence type="ECO:0000256" key="5">
    <source>
        <dbReference type="ARBA" id="ARBA00023157"/>
    </source>
</evidence>
<dbReference type="AlphaFoldDB" id="A0A0B6XXF4"/>
<reference evidence="8" key="1">
    <citation type="submission" date="2014-12" db="EMBL/GenBank/DDBJ databases">
        <title>Insight into the proteome of Arion vulgaris.</title>
        <authorList>
            <person name="Aradska J."/>
            <person name="Bulat T."/>
            <person name="Smidak R."/>
            <person name="Sarate P."/>
            <person name="Gangsoo J."/>
            <person name="Sialana F."/>
            <person name="Bilban M."/>
            <person name="Lubec G."/>
        </authorList>
    </citation>
    <scope>NUCLEOTIDE SEQUENCE</scope>
    <source>
        <tissue evidence="8">Skin</tissue>
    </source>
</reference>
<dbReference type="InterPro" id="IPR003598">
    <property type="entry name" value="Ig_sub2"/>
</dbReference>
<keyword evidence="6" id="KW-0393">Immunoglobulin domain</keyword>
<feature type="domain" description="Ig-like" evidence="7">
    <location>
        <begin position="30"/>
        <end position="120"/>
    </location>
</feature>
<dbReference type="SUPFAM" id="SSF48726">
    <property type="entry name" value="Immunoglobulin"/>
    <property type="match status" value="2"/>
</dbReference>
<dbReference type="SMART" id="SM00409">
    <property type="entry name" value="IG"/>
    <property type="match status" value="2"/>
</dbReference>
<dbReference type="GO" id="GO:0007156">
    <property type="term" value="P:homophilic cell adhesion via plasma membrane adhesion molecules"/>
    <property type="evidence" value="ECO:0007669"/>
    <property type="project" value="TreeGrafter"/>
</dbReference>
<evidence type="ECO:0000256" key="6">
    <source>
        <dbReference type="ARBA" id="ARBA00023319"/>
    </source>
</evidence>
<dbReference type="GO" id="GO:0030424">
    <property type="term" value="C:axon"/>
    <property type="evidence" value="ECO:0007669"/>
    <property type="project" value="TreeGrafter"/>
</dbReference>
<dbReference type="InterPro" id="IPR003599">
    <property type="entry name" value="Ig_sub"/>
</dbReference>
<evidence type="ECO:0000259" key="7">
    <source>
        <dbReference type="PROSITE" id="PS50835"/>
    </source>
</evidence>
<evidence type="ECO:0000256" key="2">
    <source>
        <dbReference type="ARBA" id="ARBA00022525"/>
    </source>
</evidence>
<dbReference type="PANTHER" id="PTHR45080:SF8">
    <property type="entry name" value="IG-LIKE DOMAIN-CONTAINING PROTEIN"/>
    <property type="match status" value="1"/>
</dbReference>
<dbReference type="GO" id="GO:0043025">
    <property type="term" value="C:neuronal cell body"/>
    <property type="evidence" value="ECO:0007669"/>
    <property type="project" value="TreeGrafter"/>
</dbReference>
<dbReference type="EMBL" id="HACG01001668">
    <property type="protein sequence ID" value="CEK48533.1"/>
    <property type="molecule type" value="Transcribed_RNA"/>
</dbReference>
<protein>
    <recommendedName>
        <fullName evidence="7">Ig-like domain-containing protein</fullName>
    </recommendedName>
</protein>
<dbReference type="Pfam" id="PF13927">
    <property type="entry name" value="Ig_3"/>
    <property type="match status" value="1"/>
</dbReference>
<feature type="domain" description="Ig-like" evidence="7">
    <location>
        <begin position="124"/>
        <end position="232"/>
    </location>
</feature>
<dbReference type="InterPro" id="IPR007110">
    <property type="entry name" value="Ig-like_dom"/>
</dbReference>
<name>A0A0B6XXF4_9EUPU</name>